<dbReference type="GO" id="GO:0005634">
    <property type="term" value="C:nucleus"/>
    <property type="evidence" value="ECO:0007669"/>
    <property type="project" value="UniProtKB-SubCell"/>
</dbReference>
<dbReference type="Pfam" id="PF04146">
    <property type="entry name" value="YTH"/>
    <property type="match status" value="1"/>
</dbReference>
<feature type="domain" description="C3H1-type" evidence="11">
    <location>
        <begin position="166"/>
        <end position="194"/>
    </location>
</feature>
<dbReference type="GO" id="GO:0008270">
    <property type="term" value="F:zinc ion binding"/>
    <property type="evidence" value="ECO:0007669"/>
    <property type="project" value="UniProtKB-KW"/>
</dbReference>
<feature type="compositionally biased region" description="Pro residues" evidence="10">
    <location>
        <begin position="777"/>
        <end position="791"/>
    </location>
</feature>
<keyword evidence="15" id="KW-1185">Reference proteome</keyword>
<dbReference type="Gene3D" id="4.10.1000.10">
    <property type="entry name" value="Zinc finger, CCCH-type"/>
    <property type="match status" value="2"/>
</dbReference>
<dbReference type="InterPro" id="IPR036612">
    <property type="entry name" value="KH_dom_type_1_sf"/>
</dbReference>
<dbReference type="GO" id="GO:0006397">
    <property type="term" value="P:mRNA processing"/>
    <property type="evidence" value="ECO:0007669"/>
    <property type="project" value="UniProtKB-KW"/>
</dbReference>
<evidence type="ECO:0000313" key="14">
    <source>
        <dbReference type="EMBL" id="DAZ96469.1"/>
    </source>
</evidence>
<dbReference type="Pfam" id="PF14608">
    <property type="entry name" value="zf-CCCH_2"/>
    <property type="match status" value="2"/>
</dbReference>
<keyword evidence="7" id="KW-0694">RNA-binding</keyword>
<dbReference type="PROSITE" id="PS50882">
    <property type="entry name" value="YTH"/>
    <property type="match status" value="1"/>
</dbReference>
<evidence type="ECO:0000256" key="1">
    <source>
        <dbReference type="ARBA" id="ARBA00004123"/>
    </source>
</evidence>
<evidence type="ECO:0000256" key="3">
    <source>
        <dbReference type="ARBA" id="ARBA00022723"/>
    </source>
</evidence>
<dbReference type="Pfam" id="PF22675">
    <property type="entry name" value="KH-I_KHDC4-BBP"/>
    <property type="match status" value="1"/>
</dbReference>
<evidence type="ECO:0000259" key="12">
    <source>
        <dbReference type="PROSITE" id="PS50882"/>
    </source>
</evidence>
<dbReference type="InterPro" id="IPR007275">
    <property type="entry name" value="YTH_domain"/>
</dbReference>
<dbReference type="GO" id="GO:0051252">
    <property type="term" value="P:regulation of RNA metabolic process"/>
    <property type="evidence" value="ECO:0007669"/>
    <property type="project" value="UniProtKB-ARBA"/>
</dbReference>
<feature type="zinc finger region" description="C3H1-type" evidence="9">
    <location>
        <begin position="105"/>
        <end position="132"/>
    </location>
</feature>
<evidence type="ECO:0000259" key="11">
    <source>
        <dbReference type="PROSITE" id="PS50103"/>
    </source>
</evidence>
<dbReference type="Proteomes" id="UP001146120">
    <property type="component" value="Unassembled WGS sequence"/>
</dbReference>
<feature type="compositionally biased region" description="Gly residues" evidence="10">
    <location>
        <begin position="220"/>
        <end position="233"/>
    </location>
</feature>
<feature type="compositionally biased region" description="Gly residues" evidence="10">
    <location>
        <begin position="753"/>
        <end position="775"/>
    </location>
</feature>
<keyword evidence="4" id="KW-0677">Repeat</keyword>
<evidence type="ECO:0000256" key="8">
    <source>
        <dbReference type="ARBA" id="ARBA00023242"/>
    </source>
</evidence>
<dbReference type="PANTHER" id="PTHR23102">
    <property type="entry name" value="CLEAVAGE AND POLYADENYLATION SPECIFICITY FACTOR SUBUNIT 4-RELATED"/>
    <property type="match status" value="1"/>
</dbReference>
<accession>A0AAV2YTA6</accession>
<evidence type="ECO:0000256" key="9">
    <source>
        <dbReference type="PROSITE-ProRule" id="PRU00723"/>
    </source>
</evidence>
<dbReference type="GO" id="GO:0010468">
    <property type="term" value="P:regulation of gene expression"/>
    <property type="evidence" value="ECO:0007669"/>
    <property type="project" value="UniProtKB-ARBA"/>
</dbReference>
<evidence type="ECO:0000256" key="5">
    <source>
        <dbReference type="ARBA" id="ARBA00022771"/>
    </source>
</evidence>
<dbReference type="PANTHER" id="PTHR23102:SF24">
    <property type="entry name" value="CLEAVAGE AND POLYADENYLATION SPECIFICITY FACTOR SUBUNIT 4"/>
    <property type="match status" value="1"/>
</dbReference>
<gene>
    <name evidence="14" type="ORF">N0F65_006515</name>
</gene>
<evidence type="ECO:0000256" key="2">
    <source>
        <dbReference type="ARBA" id="ARBA00022664"/>
    </source>
</evidence>
<dbReference type="InterPro" id="IPR045348">
    <property type="entry name" value="CPSF4/Yth1"/>
</dbReference>
<dbReference type="InterPro" id="IPR000571">
    <property type="entry name" value="Znf_CCCH"/>
</dbReference>
<feature type="zinc finger region" description="C3H1-type" evidence="9">
    <location>
        <begin position="53"/>
        <end position="80"/>
    </location>
</feature>
<dbReference type="SMART" id="SM00767">
    <property type="entry name" value="DCD"/>
    <property type="match status" value="1"/>
</dbReference>
<dbReference type="InterPro" id="IPR036855">
    <property type="entry name" value="Znf_CCCH_sf"/>
</dbReference>
<feature type="compositionally biased region" description="Basic and acidic residues" evidence="10">
    <location>
        <begin position="198"/>
        <end position="207"/>
    </location>
</feature>
<dbReference type="PROSITE" id="PS50103">
    <property type="entry name" value="ZF_C3H1"/>
    <property type="match status" value="3"/>
</dbReference>
<dbReference type="FunFam" id="4.10.1000.10:FF:000017">
    <property type="entry name" value="Cleavage and polyadenylation specificity factor 30 kDa subunit"/>
    <property type="match status" value="1"/>
</dbReference>
<feature type="domain" description="C3H1-type" evidence="11">
    <location>
        <begin position="105"/>
        <end position="132"/>
    </location>
</feature>
<protein>
    <submittedName>
        <fullName evidence="14">Uncharacterized protein</fullName>
    </submittedName>
</protein>
<dbReference type="EMBL" id="DAKRPA010000167">
    <property type="protein sequence ID" value="DAZ96469.1"/>
    <property type="molecule type" value="Genomic_DNA"/>
</dbReference>
<dbReference type="Pfam" id="PF00642">
    <property type="entry name" value="zf-CCCH"/>
    <property type="match status" value="2"/>
</dbReference>
<dbReference type="SUPFAM" id="SSF90229">
    <property type="entry name" value="CCCH zinc finger"/>
    <property type="match status" value="3"/>
</dbReference>
<feature type="region of interest" description="Disordered" evidence="10">
    <location>
        <begin position="198"/>
        <end position="257"/>
    </location>
</feature>
<feature type="domain" description="C3H1-type" evidence="11">
    <location>
        <begin position="53"/>
        <end position="80"/>
    </location>
</feature>
<name>A0AAV2YTA6_9STRA</name>
<dbReference type="InterPro" id="IPR055256">
    <property type="entry name" value="KH_1_KHDC4/BBP-like"/>
</dbReference>
<proteinExistence type="predicted"/>
<reference evidence="14" key="1">
    <citation type="submission" date="2022-11" db="EMBL/GenBank/DDBJ databases">
        <authorList>
            <person name="Morgan W.R."/>
            <person name="Tartar A."/>
        </authorList>
    </citation>
    <scope>NUCLEOTIDE SEQUENCE</scope>
    <source>
        <strain evidence="14">ARSEF 373</strain>
    </source>
</reference>
<keyword evidence="8" id="KW-0539">Nucleus</keyword>
<dbReference type="Pfam" id="PF10539">
    <property type="entry name" value="Dev_Cell_Death"/>
    <property type="match status" value="1"/>
</dbReference>
<dbReference type="GO" id="GO:0003723">
    <property type="term" value="F:RNA binding"/>
    <property type="evidence" value="ECO:0007669"/>
    <property type="project" value="UniProtKB-KW"/>
</dbReference>
<feature type="region of interest" description="Disordered" evidence="10">
    <location>
        <begin position="753"/>
        <end position="791"/>
    </location>
</feature>
<reference evidence="14" key="2">
    <citation type="journal article" date="2023" name="Microbiol Resour">
        <title>Decontamination and Annotation of the Draft Genome Sequence of the Oomycete Lagenidium giganteum ARSEF 373.</title>
        <authorList>
            <person name="Morgan W.R."/>
            <person name="Tartar A."/>
        </authorList>
    </citation>
    <scope>NUCLEOTIDE SEQUENCE</scope>
    <source>
        <strain evidence="14">ARSEF 373</strain>
    </source>
</reference>
<keyword evidence="2" id="KW-0507">mRNA processing</keyword>
<dbReference type="Gene3D" id="3.10.590.10">
    <property type="entry name" value="ph1033 like domains"/>
    <property type="match status" value="1"/>
</dbReference>
<evidence type="ECO:0000256" key="6">
    <source>
        <dbReference type="ARBA" id="ARBA00022833"/>
    </source>
</evidence>
<dbReference type="CDD" id="cd22386">
    <property type="entry name" value="KH-I_KHDC4_rpt2"/>
    <property type="match status" value="1"/>
</dbReference>
<dbReference type="InterPro" id="IPR013989">
    <property type="entry name" value="Dev_and_cell_death_domain"/>
</dbReference>
<dbReference type="SMART" id="SM00356">
    <property type="entry name" value="ZnF_C3H1"/>
    <property type="match status" value="4"/>
</dbReference>
<evidence type="ECO:0000313" key="15">
    <source>
        <dbReference type="Proteomes" id="UP001146120"/>
    </source>
</evidence>
<comment type="subcellular location">
    <subcellularLocation>
        <location evidence="1">Nucleus</location>
    </subcellularLocation>
</comment>
<sequence length="791" mass="85341">MNQDKGSMVLGLLLRDAEERRIVFDFEALLPDDADDRPEDDSHGGPGQKKDFKRGTVVCRHWLRGLCMKGDNCEFLHQYDMSKMPECRWGMECQVPECPFRHVPDEERVECAFYKQGFCSHGSSCRYRHIKLAREECPEVADFSLQSKVADEENVKRRKAQPVNEFYKIAICKHWEKQGVCPFGDECHFAHGDKELRPFPRADKDNAAKGTPGGNNNSGAGHGHGGDRGGGASGHKNNAAGMPPPDAGFSAGPPQPLPLPDEGKMCKYFLFQSFNYQNLAHGVHYNQWSAPPALQEQLKMASETSDEVFVFVSILSSQHYQGVAKLTRGAIMSVPNDGADLSSATVPYQTDGESSWAGAFGIEWLRICECPWPRLDQFENKHLAVAESTNGQELEAEMGHALLRLLMNQPQIQLHYKSVEDEDKLAGGAAELATRRREAAESMFGGPMGPGFGPPGPAGRFKVAMPGFVFACNNSTIDETFGRMVFGLAKDQEQLATKHVVPGTPLFLLNMSDRHLLGVFEAVTPAVANMVPGAFCHAPHTPSPLPIHTRFVVMLNAPPVAVADPTIKAIVGDRGIRIGPLTLPVTQRLVDAYAERCGPMFPPNQPPPMGMGMAGDKATQGGGAAGANANALAAINAAVASAGKDPHGSGYLQKFPVGIENDNDFGVTRRIIGPGGAHMKRIISEAGGNARLRLRGRGSGSKEGTPDEANEPLMVLVSAESERTFRVACERTAELLHAIHHDYAMFLNKKQGGAGGGGGGRAPPFHGGGGPGGHFGFPPPNMMRGPPPQDK</sequence>
<keyword evidence="6 9" id="KW-0862">Zinc</keyword>
<dbReference type="FunFam" id="4.10.1000.10:FF:000003">
    <property type="entry name" value="Zinc finger CCCH domain-containing protein"/>
    <property type="match status" value="1"/>
</dbReference>
<dbReference type="Gene3D" id="3.30.1370.10">
    <property type="entry name" value="K Homology domain, type 1"/>
    <property type="match status" value="1"/>
</dbReference>
<keyword evidence="3 9" id="KW-0479">Metal-binding</keyword>
<feature type="domain" description="DCD" evidence="13">
    <location>
        <begin position="463"/>
        <end position="595"/>
    </location>
</feature>
<comment type="caution">
    <text evidence="14">The sequence shown here is derived from an EMBL/GenBank/DDBJ whole genome shotgun (WGS) entry which is preliminary data.</text>
</comment>
<feature type="zinc finger region" description="C3H1-type" evidence="9">
    <location>
        <begin position="166"/>
        <end position="194"/>
    </location>
</feature>
<evidence type="ECO:0000259" key="13">
    <source>
        <dbReference type="PROSITE" id="PS51222"/>
    </source>
</evidence>
<feature type="domain" description="YTH" evidence="12">
    <location>
        <begin position="266"/>
        <end position="406"/>
    </location>
</feature>
<dbReference type="InterPro" id="IPR047889">
    <property type="entry name" value="KHDC4_KH-I_second"/>
</dbReference>
<organism evidence="14 15">
    <name type="scientific">Lagenidium giganteum</name>
    <dbReference type="NCBI Taxonomy" id="4803"/>
    <lineage>
        <taxon>Eukaryota</taxon>
        <taxon>Sar</taxon>
        <taxon>Stramenopiles</taxon>
        <taxon>Oomycota</taxon>
        <taxon>Peronosporomycetes</taxon>
        <taxon>Pythiales</taxon>
        <taxon>Pythiaceae</taxon>
    </lineage>
</organism>
<dbReference type="SUPFAM" id="SSF54791">
    <property type="entry name" value="Eukaryotic type KH-domain (KH-domain type I)"/>
    <property type="match status" value="1"/>
</dbReference>
<keyword evidence="5 9" id="KW-0863">Zinc-finger</keyword>
<evidence type="ECO:0000256" key="4">
    <source>
        <dbReference type="ARBA" id="ARBA00022737"/>
    </source>
</evidence>
<evidence type="ECO:0000256" key="7">
    <source>
        <dbReference type="ARBA" id="ARBA00022884"/>
    </source>
</evidence>
<evidence type="ECO:0000256" key="10">
    <source>
        <dbReference type="SAM" id="MobiDB-lite"/>
    </source>
</evidence>
<dbReference type="PROSITE" id="PS51222">
    <property type="entry name" value="DCD"/>
    <property type="match status" value="1"/>
</dbReference>
<dbReference type="AlphaFoldDB" id="A0AAV2YTA6"/>